<dbReference type="PANTHER" id="PTHR43986:SF1">
    <property type="entry name" value="ELONGATION FACTOR 1-GAMMA"/>
    <property type="match status" value="1"/>
</dbReference>
<dbReference type="EMBL" id="KZ993416">
    <property type="protein sequence ID" value="RKP04842.1"/>
    <property type="molecule type" value="Genomic_DNA"/>
</dbReference>
<reference evidence="6" key="1">
    <citation type="journal article" date="2018" name="Nat. Microbiol.">
        <title>Leveraging single-cell genomics to expand the fungal tree of life.</title>
        <authorList>
            <person name="Ahrendt S.R."/>
            <person name="Quandt C.A."/>
            <person name="Ciobanu D."/>
            <person name="Clum A."/>
            <person name="Salamov A."/>
            <person name="Andreopoulos B."/>
            <person name="Cheng J.F."/>
            <person name="Woyke T."/>
            <person name="Pelin A."/>
            <person name="Henrissat B."/>
            <person name="Reynolds N.K."/>
            <person name="Benny G.L."/>
            <person name="Smith M.E."/>
            <person name="James T.Y."/>
            <person name="Grigoriev I.V."/>
        </authorList>
    </citation>
    <scope>NUCLEOTIDE SEQUENCE [LARGE SCALE GENOMIC DNA]</scope>
    <source>
        <strain evidence="6">RSA 1356</strain>
    </source>
</reference>
<evidence type="ECO:0000313" key="6">
    <source>
        <dbReference type="Proteomes" id="UP000271241"/>
    </source>
</evidence>
<dbReference type="InterPro" id="IPR001662">
    <property type="entry name" value="EF1B_G_C"/>
</dbReference>
<dbReference type="PANTHER" id="PTHR43986">
    <property type="entry name" value="ELONGATION FACTOR 1-GAMMA"/>
    <property type="match status" value="1"/>
</dbReference>
<dbReference type="GO" id="GO:0003746">
    <property type="term" value="F:translation elongation factor activity"/>
    <property type="evidence" value="ECO:0007669"/>
    <property type="project" value="UniProtKB-UniRule"/>
</dbReference>
<gene>
    <name evidence="5" type="ORF">THASP1DRAFT_20615</name>
</gene>
<dbReference type="STRING" id="78915.A0A4P9XGT5"/>
<dbReference type="FunFam" id="3.30.70.1010:FF:000001">
    <property type="entry name" value="Elongation factor 1-gamma 1"/>
    <property type="match status" value="1"/>
</dbReference>
<dbReference type="GO" id="GO:0005737">
    <property type="term" value="C:cytoplasm"/>
    <property type="evidence" value="ECO:0007669"/>
    <property type="project" value="TreeGrafter"/>
</dbReference>
<dbReference type="GO" id="GO:0005634">
    <property type="term" value="C:nucleus"/>
    <property type="evidence" value="ECO:0007669"/>
    <property type="project" value="TreeGrafter"/>
</dbReference>
<evidence type="ECO:0000256" key="3">
    <source>
        <dbReference type="PROSITE-ProRule" id="PRU00519"/>
    </source>
</evidence>
<evidence type="ECO:0000313" key="5">
    <source>
        <dbReference type="EMBL" id="RKP04842.1"/>
    </source>
</evidence>
<dbReference type="SUPFAM" id="SSF89942">
    <property type="entry name" value="eEF1-gamma domain"/>
    <property type="match status" value="1"/>
</dbReference>
<sequence length="154" mass="17717">ELLPPSSLNLEDWKRFYSNNDTKPDAMNWFWDNFDAEGYSIWRVDYKYNDELAKVFMSSNLIGGFFARLERARKYAFGVLNVYGADNANQIGGYFVIRGQEVPFEVYDAADFESYNFVKVEDIKDEAFRAALGDVFAWEGSQNGNAFADGKVFK</sequence>
<feature type="domain" description="EF-1-gamma C-terminal" evidence="4">
    <location>
        <begin position="1"/>
        <end position="154"/>
    </location>
</feature>
<evidence type="ECO:0000256" key="2">
    <source>
        <dbReference type="ARBA" id="ARBA00022917"/>
    </source>
</evidence>
<dbReference type="Pfam" id="PF00647">
    <property type="entry name" value="EF1G"/>
    <property type="match status" value="1"/>
</dbReference>
<keyword evidence="2 3" id="KW-0648">Protein biosynthesis</keyword>
<name>A0A4P9XGT5_9FUNG</name>
<evidence type="ECO:0000256" key="1">
    <source>
        <dbReference type="ARBA" id="ARBA00022768"/>
    </source>
</evidence>
<dbReference type="AlphaFoldDB" id="A0A4P9XGT5"/>
<dbReference type="InterPro" id="IPR050802">
    <property type="entry name" value="EF-GSTs"/>
</dbReference>
<dbReference type="Gene3D" id="3.30.70.1010">
    <property type="entry name" value="Translation elongation factor EF1B, gamma chain, conserved domain"/>
    <property type="match status" value="1"/>
</dbReference>
<dbReference type="PROSITE" id="PS50040">
    <property type="entry name" value="EF1G_C"/>
    <property type="match status" value="1"/>
</dbReference>
<protein>
    <recommendedName>
        <fullName evidence="4">EF-1-gamma C-terminal domain-containing protein</fullName>
    </recommendedName>
</protein>
<keyword evidence="6" id="KW-1185">Reference proteome</keyword>
<dbReference type="InterPro" id="IPR036433">
    <property type="entry name" value="EF1B_G_C_sf"/>
</dbReference>
<proteinExistence type="predicted"/>
<dbReference type="Proteomes" id="UP000271241">
    <property type="component" value="Unassembled WGS sequence"/>
</dbReference>
<keyword evidence="1 3" id="KW-0251">Elongation factor</keyword>
<accession>A0A4P9XGT5</accession>
<dbReference type="SMART" id="SM01183">
    <property type="entry name" value="EF1G"/>
    <property type="match status" value="1"/>
</dbReference>
<organism evidence="5 6">
    <name type="scientific">Thamnocephalis sphaerospora</name>
    <dbReference type="NCBI Taxonomy" id="78915"/>
    <lineage>
        <taxon>Eukaryota</taxon>
        <taxon>Fungi</taxon>
        <taxon>Fungi incertae sedis</taxon>
        <taxon>Zoopagomycota</taxon>
        <taxon>Zoopagomycotina</taxon>
        <taxon>Zoopagomycetes</taxon>
        <taxon>Zoopagales</taxon>
        <taxon>Sigmoideomycetaceae</taxon>
        <taxon>Thamnocephalis</taxon>
    </lineage>
</organism>
<evidence type="ECO:0000259" key="4">
    <source>
        <dbReference type="PROSITE" id="PS50040"/>
    </source>
</evidence>
<dbReference type="OrthoDB" id="249703at2759"/>
<feature type="non-terminal residue" evidence="5">
    <location>
        <position position="1"/>
    </location>
</feature>